<keyword evidence="2" id="KW-0812">Transmembrane</keyword>
<feature type="signal peptide" evidence="3">
    <location>
        <begin position="1"/>
        <end position="31"/>
    </location>
</feature>
<evidence type="ECO:0000313" key="6">
    <source>
        <dbReference type="Proteomes" id="UP000011760"/>
    </source>
</evidence>
<name>M1UVW6_9CORY</name>
<dbReference type="STRING" id="1121353.H924_11495"/>
<dbReference type="EMBL" id="CP004354">
    <property type="protein sequence ID" value="AGG67727.1"/>
    <property type="molecule type" value="Genomic_DNA"/>
</dbReference>
<organism evidence="5 6">
    <name type="scientific">Corynebacterium callunae DSM 20147</name>
    <dbReference type="NCBI Taxonomy" id="1121353"/>
    <lineage>
        <taxon>Bacteria</taxon>
        <taxon>Bacillati</taxon>
        <taxon>Actinomycetota</taxon>
        <taxon>Actinomycetes</taxon>
        <taxon>Mycobacteriales</taxon>
        <taxon>Corynebacteriaceae</taxon>
        <taxon>Corynebacterium</taxon>
    </lineage>
</organism>
<dbReference type="KEGG" id="ccn:H924_11495"/>
<gene>
    <name evidence="5" type="ORF">H924_11495</name>
</gene>
<dbReference type="HOGENOM" id="CLU_011847_0_0_11"/>
<sequence length="915" mass="94358">MITFSPKVSRGLAVLAAGILAAVISAPGAVAQETPVSQGGNLNQVGACIAQKGALDVIVMIDETESLIHEARDGNVNTNVPGADADHNRVPAAQSFIKELLNKQEDEGFQTKVRVAGFGQSYKSGTTDAENYGLWTELSQSSVDGTLQEIQAFSERTSEQYTNYAAALDGAYQDFSRSESQDACRMLVTFTDGALTAEEGADTAQQALCAPSGVSDRLRAGGITHIGIGLSSPSNPSDFRLLQGITEGAGAGGDRCGVEASNGAFFTADNVGGLFAAFREALATGGELMSETRAGDPFVFTLDNSVDSVRFSVIAKDDLGEQAHLVVTAPNGEKISLVENGSGSLNSADITWESQNSPVQLADGTLTLPAGGDWKGVWQLQFEGFDASKADGRVFNSVSIQPDLQLQFSGGEASDTGLNLRDDQPLQLQLVDREGNPRALEGSATVDLSFTRADTGAEVSLAQGLDITSGQAELPLSMISEFPALGTLNASTFITTAGVDGQPGTALSPILNSTGLSVTQRDMPIVPSSLNFRASEEVVTVEVPISGPGKVWLPAGTSVSGSLPDGVDSIAASSQFDSAENALVLGLDEKGTLPVQLTMSQLRDGLVNGTLSIQISNPEGGNETTVNIPTEGSLSVPLDAKQFALAFILALLIALLIPLAILYAIRYFTSKIPSESFAAVRIPLTFEGDLIRFADQQYPELASQTTASNQVNHQGTSFNAAGHQVKVKRFQLNPIASPVALVQTVASISNDSKSENAKAKLPLVVQGTWFLVATDPEHIDLIALPVLPADPEQLHHMAGDIKDKAPELAQKLKNMLGDAASAQSTKPQRGTKKSGGAAPEKPATPTAPAENKGTPQADPTIFGGSGGFGSGGFGSGGSSSGGSGNTGGNSGGNSGGFGSGGFGSGGFGSGGFGSQ</sequence>
<dbReference type="RefSeq" id="WP_015652153.1">
    <property type="nucleotide sequence ID" value="NC_020506.1"/>
</dbReference>
<feature type="transmembrane region" description="Helical" evidence="2">
    <location>
        <begin position="643"/>
        <end position="665"/>
    </location>
</feature>
<dbReference type="InterPro" id="IPR036465">
    <property type="entry name" value="vWFA_dom_sf"/>
</dbReference>
<keyword evidence="6" id="KW-1185">Reference proteome</keyword>
<evidence type="ECO:0000313" key="5">
    <source>
        <dbReference type="EMBL" id="AGG67727.1"/>
    </source>
</evidence>
<dbReference type="Proteomes" id="UP000011760">
    <property type="component" value="Chromosome"/>
</dbReference>
<keyword evidence="3" id="KW-0732">Signal</keyword>
<feature type="compositionally biased region" description="Gly residues" evidence="1">
    <location>
        <begin position="863"/>
        <end position="915"/>
    </location>
</feature>
<dbReference type="InterPro" id="IPR002035">
    <property type="entry name" value="VWF_A"/>
</dbReference>
<proteinExistence type="predicted"/>
<feature type="region of interest" description="Disordered" evidence="1">
    <location>
        <begin position="817"/>
        <end position="915"/>
    </location>
</feature>
<accession>M1UVW6</accession>
<dbReference type="Gene3D" id="3.40.50.410">
    <property type="entry name" value="von Willebrand factor, type A domain"/>
    <property type="match status" value="1"/>
</dbReference>
<evidence type="ECO:0000259" key="4">
    <source>
        <dbReference type="PROSITE" id="PS50234"/>
    </source>
</evidence>
<dbReference type="PROSITE" id="PS50234">
    <property type="entry name" value="VWFA"/>
    <property type="match status" value="1"/>
</dbReference>
<dbReference type="CDD" id="cd00198">
    <property type="entry name" value="vWFA"/>
    <property type="match status" value="1"/>
</dbReference>
<keyword evidence="2" id="KW-0472">Membrane</keyword>
<evidence type="ECO:0000256" key="3">
    <source>
        <dbReference type="SAM" id="SignalP"/>
    </source>
</evidence>
<protein>
    <recommendedName>
        <fullName evidence="4">VWFA domain-containing protein</fullName>
    </recommendedName>
</protein>
<keyword evidence="2" id="KW-1133">Transmembrane helix</keyword>
<feature type="domain" description="VWFA" evidence="4">
    <location>
        <begin position="56"/>
        <end position="282"/>
    </location>
</feature>
<feature type="compositionally biased region" description="Low complexity" evidence="1">
    <location>
        <begin position="837"/>
        <end position="850"/>
    </location>
</feature>
<evidence type="ECO:0000256" key="1">
    <source>
        <dbReference type="SAM" id="MobiDB-lite"/>
    </source>
</evidence>
<dbReference type="eggNOG" id="ENOG502Z9PW">
    <property type="taxonomic scope" value="Bacteria"/>
</dbReference>
<reference evidence="5 6" key="1">
    <citation type="submission" date="2013-02" db="EMBL/GenBank/DDBJ databases">
        <title>The complete genome sequence of Corynebacterium callunae DSM 20147.</title>
        <authorList>
            <person name="Ruckert C."/>
            <person name="Albersmeier A."/>
            <person name="Kalinowski J."/>
        </authorList>
    </citation>
    <scope>NUCLEOTIDE SEQUENCE [LARGE SCALE GENOMIC DNA]</scope>
    <source>
        <strain evidence="5 6">DSM 20147</strain>
    </source>
</reference>
<dbReference type="PATRIC" id="fig|1121353.3.peg.2347"/>
<feature type="chain" id="PRO_5004017744" description="VWFA domain-containing protein" evidence="3">
    <location>
        <begin position="32"/>
        <end position="915"/>
    </location>
</feature>
<dbReference type="AlphaFoldDB" id="M1UVW6"/>
<evidence type="ECO:0000256" key="2">
    <source>
        <dbReference type="SAM" id="Phobius"/>
    </source>
</evidence>
<dbReference type="SUPFAM" id="SSF53300">
    <property type="entry name" value="vWA-like"/>
    <property type="match status" value="1"/>
</dbReference>